<dbReference type="Gene3D" id="3.40.50.300">
    <property type="entry name" value="P-loop containing nucleotide triphosphate hydrolases"/>
    <property type="match status" value="2"/>
</dbReference>
<dbReference type="InterPro" id="IPR027417">
    <property type="entry name" value="P-loop_NTPase"/>
</dbReference>
<gene>
    <name evidence="2" type="ORF">NCTC13149_00736</name>
</gene>
<keyword evidence="2" id="KW-0540">Nuclease</keyword>
<protein>
    <submittedName>
        <fullName evidence="2">Exonuclease V subunit alpha</fullName>
    </submittedName>
</protein>
<dbReference type="GO" id="GO:0004527">
    <property type="term" value="F:exonuclease activity"/>
    <property type="evidence" value="ECO:0007669"/>
    <property type="project" value="UniProtKB-KW"/>
</dbReference>
<proteinExistence type="predicted"/>
<dbReference type="EMBL" id="UGSZ01000001">
    <property type="protein sequence ID" value="SUB56923.1"/>
    <property type="molecule type" value="Genomic_DNA"/>
</dbReference>
<evidence type="ECO:0000259" key="1">
    <source>
        <dbReference type="Pfam" id="PF13538"/>
    </source>
</evidence>
<dbReference type="AlphaFoldDB" id="A0A379C3W6"/>
<organism evidence="2 3">
    <name type="scientific">Peptoniphilus lacrimalis</name>
    <dbReference type="NCBI Taxonomy" id="33031"/>
    <lineage>
        <taxon>Bacteria</taxon>
        <taxon>Bacillati</taxon>
        <taxon>Bacillota</taxon>
        <taxon>Tissierellia</taxon>
        <taxon>Tissierellales</taxon>
        <taxon>Peptoniphilaceae</taxon>
        <taxon>Peptoniphilus</taxon>
    </lineage>
</organism>
<keyword evidence="2" id="KW-0378">Hydrolase</keyword>
<keyword evidence="2" id="KW-0269">Exonuclease</keyword>
<feature type="domain" description="UvrD-like helicase C-terminal" evidence="1">
    <location>
        <begin position="820"/>
        <end position="865"/>
    </location>
</feature>
<dbReference type="Pfam" id="PF13538">
    <property type="entry name" value="UvrD_C_2"/>
    <property type="match status" value="1"/>
</dbReference>
<accession>A0A379C3W6</accession>
<dbReference type="CDD" id="cd18809">
    <property type="entry name" value="SF1_C_RecD"/>
    <property type="match status" value="1"/>
</dbReference>
<dbReference type="STRING" id="1122949.GCA_000378725_01758"/>
<dbReference type="Proteomes" id="UP000255517">
    <property type="component" value="Unassembled WGS sequence"/>
</dbReference>
<evidence type="ECO:0000313" key="2">
    <source>
        <dbReference type="EMBL" id="SUB56923.1"/>
    </source>
</evidence>
<dbReference type="Pfam" id="PF13604">
    <property type="entry name" value="AAA_30"/>
    <property type="match status" value="1"/>
</dbReference>
<evidence type="ECO:0000313" key="3">
    <source>
        <dbReference type="Proteomes" id="UP000255517"/>
    </source>
</evidence>
<dbReference type="SUPFAM" id="SSF52540">
    <property type="entry name" value="P-loop containing nucleoside triphosphate hydrolases"/>
    <property type="match status" value="2"/>
</dbReference>
<name>A0A379C3W6_9FIRM</name>
<reference evidence="2 3" key="1">
    <citation type="submission" date="2018-06" db="EMBL/GenBank/DDBJ databases">
        <authorList>
            <consortium name="Pathogen Informatics"/>
            <person name="Doyle S."/>
        </authorList>
    </citation>
    <scope>NUCLEOTIDE SEQUENCE [LARGE SCALE GENOMIC DNA]</scope>
    <source>
        <strain evidence="2 3">NCTC13149</strain>
    </source>
</reference>
<sequence length="904" mass="105766">MSKIDKSISITCKSIDDNINLFNKDRGLLSQNILSQLRNLVEDISIKVFSDGRDLDPKDYNGVRVKAINFIKSNNKYKFLSDFYKLLKISVSHYTNDKEASERLMLKYYEYILKAKLFLKNNYNIDVINNLSQFPLNTDSSLLEYHTKISRKINNKGYLNNKVHYNGRYYIQKIKPFFIDSEIYYEVTFVTAYSNTSKYSRIIAFTNLDIPDNYSVKLSLYKDSINMLGTEMPIYIIDNYEISIRPCELNNFAKIFNLDLKIKTKSSEYFNLMQFLTNTNFSLNEFIGMDEAQYRFYSNKIFNSKKTLLSSLFDKCRDIVINKNPGTNILLYLLNRMNNETIKRQLSNFSCEKLSDLFLSYKSIPFDEMPYCSSLIFHNPRLKDLYDSIPVDSHEHELLARVLKNNSEIHGKLFTPIEELCGFENIEFLIENYNKSLYYKHKSRNIQRYKNYLYISGYLDDTVKIINRIKDLSKKGVVQYQESVESWLKTENYNIDDGYKKEALKHMFSQSRVSIIYGAAGTGKTTFIKHISNFWSNRNKIFIANTHPAVENMRRKIATKNCEFMTISKYLHSKDSINCDILFIDECSTVSNLNMAKILEKINFKLLVLVGDVYQIESINFGNWFSLINKFVPNKILFNLTNSYRTTNDKLKKVWDNVREINPEILESMIDNENVEMLNDSIFKKQYIDEIILCLNYDGLYGINNINKLLQNQNPNKPFIWEMNSYKVNDPVLFNENNRFSPLIHNNAKGIIKDIFYDNNGITFDIELEYSINELDAWEYNLQLKGISETGNSIISFDVEKANNTDDDDDAMSSIPFQVSYAISIHKAQGLEYDSVKIIITKDSEERITHNIFYTAITRAKKKLKIYRSPETEQYILNNLEHKNINRDANLLSTISGIKILNNN</sequence>
<dbReference type="RefSeq" id="WP_019035349.1">
    <property type="nucleotide sequence ID" value="NZ_UGSZ01000001.1"/>
</dbReference>
<dbReference type="OrthoDB" id="9763659at2"/>
<dbReference type="InterPro" id="IPR027785">
    <property type="entry name" value="UvrD-like_helicase_C"/>
</dbReference>